<dbReference type="OrthoDB" id="1324769at2"/>
<organism evidence="2 3">
    <name type="scientific">Flavobacterium aquidurense</name>
    <dbReference type="NCBI Taxonomy" id="362413"/>
    <lineage>
        <taxon>Bacteria</taxon>
        <taxon>Pseudomonadati</taxon>
        <taxon>Bacteroidota</taxon>
        <taxon>Flavobacteriia</taxon>
        <taxon>Flavobacteriales</taxon>
        <taxon>Flavobacteriaceae</taxon>
        <taxon>Flavobacterium</taxon>
    </lineage>
</organism>
<gene>
    <name evidence="2" type="ORF">RC62_3751</name>
</gene>
<name>A0A0Q0SCT7_9FLAO</name>
<evidence type="ECO:0000256" key="1">
    <source>
        <dbReference type="SAM" id="Phobius"/>
    </source>
</evidence>
<accession>A0A0Q0SCT7</accession>
<feature type="transmembrane region" description="Helical" evidence="1">
    <location>
        <begin position="9"/>
        <end position="25"/>
    </location>
</feature>
<dbReference type="STRING" id="362413.RC62_3751"/>
<comment type="caution">
    <text evidence="2">The sequence shown here is derived from an EMBL/GenBank/DDBJ whole genome shotgun (WGS) entry which is preliminary data.</text>
</comment>
<sequence length="269" mass="32156">MKDFNIKRIYVLVSLIFIFFFSNFTQHKYYQEFSFDKLRNEKIVFKDISLGNGYQIYDDRISAIVEAKNIGSKIYSIKISNTFPIYHGCYDSIPNSVDVGNGEYIQFYDKKINISSLLKMNLDKLINSNEVYIVFTSSIDFFKFNGQDFILLSAKDRRFFRNLQRNYWILLQVENKDIVNSFAFIDGYTSNNDCFGDFNNDGLLDYMNWDFNKRKITLHSLRNDKFEIDKEHYVKLKQSKEQTELVKETGIIMLYDLFDRKNSKWFYKL</sequence>
<dbReference type="PATRIC" id="fig|362413.3.peg.3676"/>
<dbReference type="EMBL" id="JRLF01000006">
    <property type="protein sequence ID" value="KQB42744.1"/>
    <property type="molecule type" value="Genomic_DNA"/>
</dbReference>
<keyword evidence="1" id="KW-0472">Membrane</keyword>
<evidence type="ECO:0000313" key="3">
    <source>
        <dbReference type="Proteomes" id="UP000050443"/>
    </source>
</evidence>
<dbReference type="AlphaFoldDB" id="A0A0Q0SCT7"/>
<protein>
    <submittedName>
        <fullName evidence="2">Uncharacterized protein</fullName>
    </submittedName>
</protein>
<keyword evidence="1" id="KW-0812">Transmembrane</keyword>
<reference evidence="2 3" key="1">
    <citation type="submission" date="2014-09" db="EMBL/GenBank/DDBJ databases">
        <title>Genome sequence of Flavobacterium aquidurense RC62.</title>
        <authorList>
            <person name="Kim J.F."/>
            <person name="Kwak M.-J."/>
        </authorList>
    </citation>
    <scope>NUCLEOTIDE SEQUENCE [LARGE SCALE GENOMIC DNA]</scope>
    <source>
        <strain evidence="2 3">RC62</strain>
    </source>
</reference>
<dbReference type="RefSeq" id="WP_055092836.1">
    <property type="nucleotide sequence ID" value="NZ_JRLF01000006.1"/>
</dbReference>
<dbReference type="Proteomes" id="UP000050443">
    <property type="component" value="Unassembled WGS sequence"/>
</dbReference>
<evidence type="ECO:0000313" key="2">
    <source>
        <dbReference type="EMBL" id="KQB42744.1"/>
    </source>
</evidence>
<keyword evidence="1" id="KW-1133">Transmembrane helix</keyword>
<proteinExistence type="predicted"/>